<accession>A0A7Y6B222</accession>
<reference evidence="2 3" key="1">
    <citation type="submission" date="2020-05" db="EMBL/GenBank/DDBJ databases">
        <title>Genome Sequencing of Type Strains.</title>
        <authorList>
            <person name="Lemaire J.F."/>
            <person name="Inderbitzin P."/>
            <person name="Gregorio O.A."/>
            <person name="Collins S.B."/>
            <person name="Wespe N."/>
            <person name="Knight-Connoni V."/>
        </authorList>
    </citation>
    <scope>NUCLEOTIDE SEQUENCE [LARGE SCALE GENOMIC DNA]</scope>
    <source>
        <strain evidence="2 3">DSM 100049</strain>
    </source>
</reference>
<dbReference type="AlphaFoldDB" id="A0A7Y6B222"/>
<protein>
    <submittedName>
        <fullName evidence="2">Phage tail protein</fullName>
    </submittedName>
</protein>
<dbReference type="InterPro" id="IPR032494">
    <property type="entry name" value="Phage_TTP_N"/>
</dbReference>
<evidence type="ECO:0000313" key="3">
    <source>
        <dbReference type="Proteomes" id="UP000536441"/>
    </source>
</evidence>
<comment type="caution">
    <text evidence="2">The sequence shown here is derived from an EMBL/GenBank/DDBJ whole genome shotgun (WGS) entry which is preliminary data.</text>
</comment>
<evidence type="ECO:0000313" key="2">
    <source>
        <dbReference type="EMBL" id="NUU46004.1"/>
    </source>
</evidence>
<proteinExistence type="predicted"/>
<dbReference type="EMBL" id="JABMCH010000050">
    <property type="protein sequence ID" value="NUU46004.1"/>
    <property type="molecule type" value="Genomic_DNA"/>
</dbReference>
<dbReference type="Gene3D" id="4.10.410.40">
    <property type="match status" value="1"/>
</dbReference>
<evidence type="ECO:0000259" key="1">
    <source>
        <dbReference type="Pfam" id="PF16461"/>
    </source>
</evidence>
<gene>
    <name evidence="2" type="ORF">HP438_03310</name>
</gene>
<keyword evidence="3" id="KW-1185">Reference proteome</keyword>
<dbReference type="Proteomes" id="UP000536441">
    <property type="component" value="Unassembled WGS sequence"/>
</dbReference>
<name>A0A7Y6B222_9SPHN</name>
<sequence>MSDAMIGFGTRFFMAATAGATPLTKLAEVTSVGFPNEQVAEVEVTHYESPNRTREFIPGLNDAGEITIELNWVPGSDTDALIQVAKSDGKVRTMRIVTPADDDAQMYTFPGFVRGYERTAPMDDKMTATVTIRVAGAVVQAAATADPKVVA</sequence>
<dbReference type="RefSeq" id="WP_175310783.1">
    <property type="nucleotide sequence ID" value="NZ_CBCRYR010000041.1"/>
</dbReference>
<organism evidence="2 3">
    <name type="scientific">Sphingomonas zeae</name>
    <dbReference type="NCBI Taxonomy" id="1646122"/>
    <lineage>
        <taxon>Bacteria</taxon>
        <taxon>Pseudomonadati</taxon>
        <taxon>Pseudomonadota</taxon>
        <taxon>Alphaproteobacteria</taxon>
        <taxon>Sphingomonadales</taxon>
        <taxon>Sphingomonadaceae</taxon>
        <taxon>Sphingomonas</taxon>
    </lineage>
</organism>
<dbReference type="Pfam" id="PF16461">
    <property type="entry name" value="Phage_TTP_12"/>
    <property type="match status" value="1"/>
</dbReference>
<feature type="domain" description="Lambda phage tail tube protein N-terminal" evidence="1">
    <location>
        <begin position="23"/>
        <end position="137"/>
    </location>
</feature>